<evidence type="ECO:0000313" key="3">
    <source>
        <dbReference type="Proteomes" id="UP000289738"/>
    </source>
</evidence>
<dbReference type="Proteomes" id="UP000289738">
    <property type="component" value="Chromosome B10"/>
</dbReference>
<gene>
    <name evidence="2" type="ORF">Ahy_B10g106557</name>
</gene>
<name>A0A444XB68_ARAHY</name>
<dbReference type="InterPro" id="IPR036397">
    <property type="entry name" value="RNaseH_sf"/>
</dbReference>
<dbReference type="Gene3D" id="3.30.420.10">
    <property type="entry name" value="Ribonuclease H-like superfamily/Ribonuclease H"/>
    <property type="match status" value="1"/>
</dbReference>
<dbReference type="Pfam" id="PF13456">
    <property type="entry name" value="RVT_3"/>
    <property type="match status" value="1"/>
</dbReference>
<accession>A0A444XB68</accession>
<dbReference type="AlphaFoldDB" id="A0A444XB68"/>
<feature type="domain" description="RNase H type-1" evidence="1">
    <location>
        <begin position="8"/>
        <end position="76"/>
    </location>
</feature>
<evidence type="ECO:0000313" key="2">
    <source>
        <dbReference type="EMBL" id="RYQ86949.1"/>
    </source>
</evidence>
<organism evidence="2 3">
    <name type="scientific">Arachis hypogaea</name>
    <name type="common">Peanut</name>
    <dbReference type="NCBI Taxonomy" id="3818"/>
    <lineage>
        <taxon>Eukaryota</taxon>
        <taxon>Viridiplantae</taxon>
        <taxon>Streptophyta</taxon>
        <taxon>Embryophyta</taxon>
        <taxon>Tracheophyta</taxon>
        <taxon>Spermatophyta</taxon>
        <taxon>Magnoliopsida</taxon>
        <taxon>eudicotyledons</taxon>
        <taxon>Gunneridae</taxon>
        <taxon>Pentapetalae</taxon>
        <taxon>rosids</taxon>
        <taxon>fabids</taxon>
        <taxon>Fabales</taxon>
        <taxon>Fabaceae</taxon>
        <taxon>Papilionoideae</taxon>
        <taxon>50 kb inversion clade</taxon>
        <taxon>dalbergioids sensu lato</taxon>
        <taxon>Dalbergieae</taxon>
        <taxon>Pterocarpus clade</taxon>
        <taxon>Arachis</taxon>
    </lineage>
</organism>
<evidence type="ECO:0000259" key="1">
    <source>
        <dbReference type="Pfam" id="PF13456"/>
    </source>
</evidence>
<dbReference type="InterPro" id="IPR002156">
    <property type="entry name" value="RNaseH_domain"/>
</dbReference>
<reference evidence="2 3" key="1">
    <citation type="submission" date="2019-01" db="EMBL/GenBank/DDBJ databases">
        <title>Sequencing of cultivated peanut Arachis hypogaea provides insights into genome evolution and oil improvement.</title>
        <authorList>
            <person name="Chen X."/>
        </authorList>
    </citation>
    <scope>NUCLEOTIDE SEQUENCE [LARGE SCALE GENOMIC DNA]</scope>
    <source>
        <strain evidence="3">cv. Fuhuasheng</strain>
        <tissue evidence="2">Leaves</tissue>
    </source>
</reference>
<dbReference type="GO" id="GO:0004523">
    <property type="term" value="F:RNA-DNA hybrid ribonuclease activity"/>
    <property type="evidence" value="ECO:0007669"/>
    <property type="project" value="InterPro"/>
</dbReference>
<protein>
    <recommendedName>
        <fullName evidence="1">RNase H type-1 domain-containing protein</fullName>
    </recommendedName>
</protein>
<dbReference type="EMBL" id="SDMP01000020">
    <property type="protein sequence ID" value="RYQ86949.1"/>
    <property type="molecule type" value="Genomic_DNA"/>
</dbReference>
<dbReference type="GO" id="GO:0003676">
    <property type="term" value="F:nucleic acid binding"/>
    <property type="evidence" value="ECO:0007669"/>
    <property type="project" value="InterPro"/>
</dbReference>
<proteinExistence type="predicted"/>
<comment type="caution">
    <text evidence="2">The sequence shown here is derived from an EMBL/GenBank/DDBJ whole genome shotgun (WGS) entry which is preliminary data.</text>
</comment>
<sequence>MGDYSWSFAAANNITSLEVESDFITVINFIKKGHHPSRLCAPFVDDIAVLASWIQNISWFHSFVEANFVADNLAKKGHDLPLDIHIFEAAPLDIAILLRRDLSGILILRGSS</sequence>
<keyword evidence="3" id="KW-1185">Reference proteome</keyword>